<dbReference type="AlphaFoldDB" id="A0A1X7MX29"/>
<evidence type="ECO:0000259" key="1">
    <source>
        <dbReference type="Pfam" id="PF12867"/>
    </source>
</evidence>
<dbReference type="Gene3D" id="1.20.120.450">
    <property type="entry name" value="dinb family like domain"/>
    <property type="match status" value="1"/>
</dbReference>
<dbReference type="RefSeq" id="WP_085474802.1">
    <property type="nucleotide sequence ID" value="NZ_FXBM01000001.1"/>
</dbReference>
<proteinExistence type="predicted"/>
<reference evidence="3" key="1">
    <citation type="submission" date="2017-04" db="EMBL/GenBank/DDBJ databases">
        <authorList>
            <person name="Varghese N."/>
            <person name="Submissions S."/>
        </authorList>
    </citation>
    <scope>NUCLEOTIDE SEQUENCE [LARGE SCALE GENOMIC DNA]</scope>
    <source>
        <strain evidence="3">VKM Ac-2121</strain>
    </source>
</reference>
<dbReference type="OrthoDB" id="3376896at2"/>
<evidence type="ECO:0000313" key="2">
    <source>
        <dbReference type="EMBL" id="SMH28965.1"/>
    </source>
</evidence>
<dbReference type="SUPFAM" id="SSF109854">
    <property type="entry name" value="DinB/YfiT-like putative metalloenzymes"/>
    <property type="match status" value="1"/>
</dbReference>
<sequence>MPIVPDTKDWTWAAERPCLECGFDASLVDPVDVAHLIRENAAAWPYVLEREGAAGRPDDETWSPLEYAAHVRDVHRIYRMRLGLMLEHDDPLFPNWDQDVTAVEERYDRQDPLVVGRELVEEADLIAAAFEGVSGAQWERPGRRSDGASFTVATMARYYLHDVRHHLHDVDG</sequence>
<gene>
    <name evidence="2" type="ORF">SAMN06295885_0252</name>
</gene>
<organism evidence="2 3">
    <name type="scientific">Rathayibacter oskolensis</name>
    <dbReference type="NCBI Taxonomy" id="1891671"/>
    <lineage>
        <taxon>Bacteria</taxon>
        <taxon>Bacillati</taxon>
        <taxon>Actinomycetota</taxon>
        <taxon>Actinomycetes</taxon>
        <taxon>Micrococcales</taxon>
        <taxon>Microbacteriaceae</taxon>
        <taxon>Rathayibacter</taxon>
    </lineage>
</organism>
<dbReference type="Pfam" id="PF12867">
    <property type="entry name" value="DinB_2"/>
    <property type="match status" value="1"/>
</dbReference>
<evidence type="ECO:0000313" key="3">
    <source>
        <dbReference type="Proteomes" id="UP000193711"/>
    </source>
</evidence>
<dbReference type="InterPro" id="IPR024775">
    <property type="entry name" value="DinB-like"/>
</dbReference>
<dbReference type="EMBL" id="FXBM01000001">
    <property type="protein sequence ID" value="SMH28965.1"/>
    <property type="molecule type" value="Genomic_DNA"/>
</dbReference>
<dbReference type="Proteomes" id="UP000193711">
    <property type="component" value="Unassembled WGS sequence"/>
</dbReference>
<accession>A0A1X7MX29</accession>
<keyword evidence="3" id="KW-1185">Reference proteome</keyword>
<name>A0A1X7MX29_9MICO</name>
<protein>
    <recommendedName>
        <fullName evidence="1">DinB-like domain-containing protein</fullName>
    </recommendedName>
</protein>
<feature type="domain" description="DinB-like" evidence="1">
    <location>
        <begin position="56"/>
        <end position="168"/>
    </location>
</feature>
<dbReference type="InterPro" id="IPR034660">
    <property type="entry name" value="DinB/YfiT-like"/>
</dbReference>
<dbReference type="STRING" id="1891671.SAMN06295885_0252"/>